<evidence type="ECO:0000259" key="6">
    <source>
        <dbReference type="PROSITE" id="PS51898"/>
    </source>
</evidence>
<dbReference type="PANTHER" id="PTHR30349">
    <property type="entry name" value="PHAGE INTEGRASE-RELATED"/>
    <property type="match status" value="1"/>
</dbReference>
<gene>
    <name evidence="8" type="ORF">C465_13058</name>
</gene>
<protein>
    <submittedName>
        <fullName evidence="8">XerC/D-like integrase</fullName>
    </submittedName>
</protein>
<dbReference type="AlphaFoldDB" id="M0EE89"/>
<evidence type="ECO:0000256" key="2">
    <source>
        <dbReference type="ARBA" id="ARBA00023125"/>
    </source>
</evidence>
<feature type="region of interest" description="Disordered" evidence="5">
    <location>
        <begin position="269"/>
        <end position="290"/>
    </location>
</feature>
<accession>M0EE89</accession>
<dbReference type="InterPro" id="IPR011010">
    <property type="entry name" value="DNA_brk_join_enz"/>
</dbReference>
<organism evidence="8 9">
    <name type="scientific">Halorubrum distributum JCM 9100</name>
    <dbReference type="NCBI Taxonomy" id="1227467"/>
    <lineage>
        <taxon>Archaea</taxon>
        <taxon>Methanobacteriati</taxon>
        <taxon>Methanobacteriota</taxon>
        <taxon>Stenosarchaea group</taxon>
        <taxon>Halobacteria</taxon>
        <taxon>Halobacteriales</taxon>
        <taxon>Haloferacaceae</taxon>
        <taxon>Halorubrum</taxon>
        <taxon>Halorubrum distributum group</taxon>
    </lineage>
</organism>
<dbReference type="InterPro" id="IPR050090">
    <property type="entry name" value="Tyrosine_recombinase_XerCD"/>
</dbReference>
<dbReference type="GO" id="GO:0006310">
    <property type="term" value="P:DNA recombination"/>
    <property type="evidence" value="ECO:0007669"/>
    <property type="project" value="UniProtKB-KW"/>
</dbReference>
<reference evidence="8 9" key="1">
    <citation type="journal article" date="2014" name="PLoS Genet.">
        <title>Phylogenetically driven sequencing of extremely halophilic archaea reveals strategies for static and dynamic osmo-response.</title>
        <authorList>
            <person name="Becker E.A."/>
            <person name="Seitzer P.M."/>
            <person name="Tritt A."/>
            <person name="Larsen D."/>
            <person name="Krusor M."/>
            <person name="Yao A.I."/>
            <person name="Wu D."/>
            <person name="Madern D."/>
            <person name="Eisen J.A."/>
            <person name="Darling A.E."/>
            <person name="Facciotti M.T."/>
        </authorList>
    </citation>
    <scope>NUCLEOTIDE SEQUENCE [LARGE SCALE GENOMIC DNA]</scope>
    <source>
        <strain evidence="8 9">JCM 9100</strain>
    </source>
</reference>
<dbReference type="InterPro" id="IPR002104">
    <property type="entry name" value="Integrase_catalytic"/>
</dbReference>
<keyword evidence="2 4" id="KW-0238">DNA-binding</keyword>
<evidence type="ECO:0000256" key="5">
    <source>
        <dbReference type="SAM" id="MobiDB-lite"/>
    </source>
</evidence>
<comment type="caution">
    <text evidence="8">The sequence shown here is derived from an EMBL/GenBank/DDBJ whole genome shotgun (WGS) entry which is preliminary data.</text>
</comment>
<feature type="domain" description="Tyr recombinase" evidence="6">
    <location>
        <begin position="115"/>
        <end position="328"/>
    </location>
</feature>
<dbReference type="CDD" id="cd00397">
    <property type="entry name" value="DNA_BRE_C"/>
    <property type="match status" value="1"/>
</dbReference>
<evidence type="ECO:0000256" key="1">
    <source>
        <dbReference type="ARBA" id="ARBA00022908"/>
    </source>
</evidence>
<dbReference type="SUPFAM" id="SSF56349">
    <property type="entry name" value="DNA breaking-rejoining enzymes"/>
    <property type="match status" value="1"/>
</dbReference>
<dbReference type="InterPro" id="IPR044068">
    <property type="entry name" value="CB"/>
</dbReference>
<keyword evidence="3" id="KW-0233">DNA recombination</keyword>
<feature type="compositionally biased region" description="Polar residues" evidence="5">
    <location>
        <begin position="269"/>
        <end position="278"/>
    </location>
</feature>
<dbReference type="GO" id="GO:0015074">
    <property type="term" value="P:DNA integration"/>
    <property type="evidence" value="ECO:0007669"/>
    <property type="project" value="UniProtKB-KW"/>
</dbReference>
<sequence>MSDDLEPLSPQEGVEMYLESRSEELADHTRQNHKYRLKPFVEFCEDREVDNLNDLTGREILRFFNRRKGSVKNVTLKNHLATLRVALDFWASIDAVSDGLRESVPMPELSDGDEVNDDVLRADRAREILDALDTFRYASRDHVIFLLLWETGMRAGAAYALDVEDYDRDEPAIQIRHRPPSTPLKNGERGERDVWLRPEVAAVIEDYLSTTRDDQLDDDGRRPMFTSRYGRLSKTSIRETVYRVSRPCVWGECPHDRVVAECEATGQKTASKCPSSVSPHPLRKGAISRDLNDGYPREVVSDRMDVTEEVLEKHYDKRSERERMQVRRRIIREVSR</sequence>
<proteinExistence type="predicted"/>
<dbReference type="PANTHER" id="PTHR30349:SF41">
    <property type="entry name" value="INTEGRASE_RECOMBINASE PROTEIN MJ0367-RELATED"/>
    <property type="match status" value="1"/>
</dbReference>
<keyword evidence="9" id="KW-1185">Reference proteome</keyword>
<dbReference type="Gene3D" id="1.10.150.130">
    <property type="match status" value="1"/>
</dbReference>
<dbReference type="GO" id="GO:0003677">
    <property type="term" value="F:DNA binding"/>
    <property type="evidence" value="ECO:0007669"/>
    <property type="project" value="UniProtKB-UniRule"/>
</dbReference>
<dbReference type="Pfam" id="PF02899">
    <property type="entry name" value="Phage_int_SAM_1"/>
    <property type="match status" value="1"/>
</dbReference>
<dbReference type="Proteomes" id="UP000011526">
    <property type="component" value="Unassembled WGS sequence"/>
</dbReference>
<keyword evidence="1" id="KW-0229">DNA integration</keyword>
<evidence type="ECO:0000256" key="3">
    <source>
        <dbReference type="ARBA" id="ARBA00023172"/>
    </source>
</evidence>
<dbReference type="InterPro" id="IPR004107">
    <property type="entry name" value="Integrase_SAM-like_N"/>
</dbReference>
<dbReference type="RefSeq" id="WP_004598740.1">
    <property type="nucleotide sequence ID" value="NZ_AOJM01000072.1"/>
</dbReference>
<dbReference type="PATRIC" id="fig|1227467.4.peg.2576"/>
<dbReference type="InterPro" id="IPR013762">
    <property type="entry name" value="Integrase-like_cat_sf"/>
</dbReference>
<evidence type="ECO:0000259" key="7">
    <source>
        <dbReference type="PROSITE" id="PS51900"/>
    </source>
</evidence>
<dbReference type="Gene3D" id="1.10.443.10">
    <property type="entry name" value="Intergrase catalytic core"/>
    <property type="match status" value="1"/>
</dbReference>
<dbReference type="Pfam" id="PF00589">
    <property type="entry name" value="Phage_integrase"/>
    <property type="match status" value="1"/>
</dbReference>
<evidence type="ECO:0000256" key="4">
    <source>
        <dbReference type="PROSITE-ProRule" id="PRU01248"/>
    </source>
</evidence>
<feature type="domain" description="Core-binding (CB)" evidence="7">
    <location>
        <begin position="8"/>
        <end position="91"/>
    </location>
</feature>
<evidence type="ECO:0000313" key="9">
    <source>
        <dbReference type="Proteomes" id="UP000011526"/>
    </source>
</evidence>
<dbReference type="EMBL" id="AOJM01000072">
    <property type="protein sequence ID" value="ELZ46035.1"/>
    <property type="molecule type" value="Genomic_DNA"/>
</dbReference>
<dbReference type="InterPro" id="IPR010998">
    <property type="entry name" value="Integrase_recombinase_N"/>
</dbReference>
<dbReference type="PROSITE" id="PS51898">
    <property type="entry name" value="TYR_RECOMBINASE"/>
    <property type="match status" value="1"/>
</dbReference>
<dbReference type="PROSITE" id="PS51900">
    <property type="entry name" value="CB"/>
    <property type="match status" value="1"/>
</dbReference>
<evidence type="ECO:0000313" key="8">
    <source>
        <dbReference type="EMBL" id="ELZ46035.1"/>
    </source>
</evidence>
<name>M0EE89_9EURY</name>